<evidence type="ECO:0000256" key="2">
    <source>
        <dbReference type="ARBA" id="ARBA00005551"/>
    </source>
</evidence>
<feature type="transmembrane region" description="Helical" evidence="9">
    <location>
        <begin position="149"/>
        <end position="175"/>
    </location>
</feature>
<dbReference type="InterPro" id="IPR006016">
    <property type="entry name" value="UspA"/>
</dbReference>
<dbReference type="RefSeq" id="WP_165403765.1">
    <property type="nucleotide sequence ID" value="NZ_BMHA01000001.1"/>
</dbReference>
<sequence length="648" mass="67280">MLEDLFPLTDAGAVFAVLLLLVLLGPMITRPLRLPDLVGLIGLGMVVGPNVLGVVSGEVLINALGFVGLLYLMFQGGLDLDLEGFVERRRASVVFGAVTFVLPMLVVTAAALALDVPFLAAVIIGSALTSHTPLSYPTIARYDLSRNPAVTASLGATLLATVAALLVLAVASAGAQGNEGVGYWLLFTGGMIGYLAFMLLAVPRLTRWFFRGLGQDREVRLTYLLSGMGLAAVLAGMIGIEPIVGAFLAGLAFNRFVPDGTVIADRVAFLGRSLFIPAFLISTGMMLDPVALVTDPTTITLGAVLVAAEVASKWGASSISGRWLGFSASERGLMFSLSVGQAAGALAAVVVGQELGLLGPPEVNAIILVIMVTALLAGVSADRHAPRITPPGTEGRSLGKRVVVPVSNPDTIESLVRVAGQIAAPDSGAVVAVNVLPFDAAPDQVRSNKALAARAERAALATGSEVNTSVRIDASIDGGVLHSIVEQDGTCLVMGWEGQTRRSGSLFGTVIDRCVAISPVPVLVCRPGLDEPTGRVVLVVTSDEIAFGHDRGLILAAEVVGRLTRQAEVSSLVISDLPEQELRERLEGHLRPSEVVTEPAVLRALASRVGEGDIVVAVTPPAASRLGRGAHRVAQAARGRTVVVVVPR</sequence>
<feature type="transmembrane region" description="Helical" evidence="9">
    <location>
        <begin position="61"/>
        <end position="80"/>
    </location>
</feature>
<evidence type="ECO:0000313" key="13">
    <source>
        <dbReference type="Proteomes" id="UP000650511"/>
    </source>
</evidence>
<feature type="transmembrane region" description="Helical" evidence="9">
    <location>
        <begin position="118"/>
        <end position="137"/>
    </location>
</feature>
<keyword evidence="13" id="KW-1185">Reference proteome</keyword>
<dbReference type="InterPro" id="IPR014729">
    <property type="entry name" value="Rossmann-like_a/b/a_fold"/>
</dbReference>
<keyword evidence="6 9" id="KW-1133">Transmembrane helix</keyword>
<dbReference type="Gene3D" id="3.40.50.620">
    <property type="entry name" value="HUPs"/>
    <property type="match status" value="1"/>
</dbReference>
<dbReference type="Pfam" id="PF00999">
    <property type="entry name" value="Na_H_Exchanger"/>
    <property type="match status" value="1"/>
</dbReference>
<gene>
    <name evidence="12" type="ORF">GCM10011354_01880</name>
</gene>
<feature type="transmembrane region" description="Helical" evidence="9">
    <location>
        <begin position="37"/>
        <end position="55"/>
    </location>
</feature>
<feature type="transmembrane region" description="Helical" evidence="9">
    <location>
        <begin position="6"/>
        <end position="25"/>
    </location>
</feature>
<evidence type="ECO:0000256" key="4">
    <source>
        <dbReference type="ARBA" id="ARBA00022449"/>
    </source>
</evidence>
<reference evidence="12" key="1">
    <citation type="journal article" date="2014" name="Int. J. Syst. Evol. Microbiol.">
        <title>Complete genome sequence of Corynebacterium casei LMG S-19264T (=DSM 44701T), isolated from a smear-ripened cheese.</title>
        <authorList>
            <consortium name="US DOE Joint Genome Institute (JGI-PGF)"/>
            <person name="Walter F."/>
            <person name="Albersmeier A."/>
            <person name="Kalinowski J."/>
            <person name="Ruckert C."/>
        </authorList>
    </citation>
    <scope>NUCLEOTIDE SEQUENCE</scope>
    <source>
        <strain evidence="12">CGMCC 1.14988</strain>
    </source>
</reference>
<reference evidence="12" key="2">
    <citation type="submission" date="2020-09" db="EMBL/GenBank/DDBJ databases">
        <authorList>
            <person name="Sun Q."/>
            <person name="Zhou Y."/>
        </authorList>
    </citation>
    <scope>NUCLEOTIDE SEQUENCE</scope>
    <source>
        <strain evidence="12">CGMCC 1.14988</strain>
    </source>
</reference>
<evidence type="ECO:0000256" key="3">
    <source>
        <dbReference type="ARBA" id="ARBA00022448"/>
    </source>
</evidence>
<keyword evidence="4" id="KW-0050">Antiport</keyword>
<feature type="domain" description="UspA" evidence="10">
    <location>
        <begin position="400"/>
        <end position="526"/>
    </location>
</feature>
<dbReference type="PANTHER" id="PTHR43562">
    <property type="entry name" value="NAPA-TYPE SODIUM/HYDROGEN ANTIPORTER"/>
    <property type="match status" value="1"/>
</dbReference>
<evidence type="ECO:0000256" key="7">
    <source>
        <dbReference type="ARBA" id="ARBA00023065"/>
    </source>
</evidence>
<evidence type="ECO:0000256" key="9">
    <source>
        <dbReference type="SAM" id="Phobius"/>
    </source>
</evidence>
<evidence type="ECO:0000256" key="5">
    <source>
        <dbReference type="ARBA" id="ARBA00022692"/>
    </source>
</evidence>
<feature type="transmembrane region" description="Helical" evidence="9">
    <location>
        <begin position="92"/>
        <end position="112"/>
    </location>
</feature>
<evidence type="ECO:0000259" key="10">
    <source>
        <dbReference type="Pfam" id="PF00582"/>
    </source>
</evidence>
<evidence type="ECO:0000259" key="11">
    <source>
        <dbReference type="Pfam" id="PF00999"/>
    </source>
</evidence>
<dbReference type="InterPro" id="IPR038770">
    <property type="entry name" value="Na+/solute_symporter_sf"/>
</dbReference>
<keyword evidence="3" id="KW-0813">Transport</keyword>
<evidence type="ECO:0000256" key="8">
    <source>
        <dbReference type="ARBA" id="ARBA00023136"/>
    </source>
</evidence>
<comment type="similarity">
    <text evidence="2">Belongs to the monovalent cation:proton antiporter 2 (CPA2) transporter (TC 2.A.37) family.</text>
</comment>
<comment type="caution">
    <text evidence="12">The sequence shown here is derived from an EMBL/GenBank/DDBJ whole genome shotgun (WGS) entry which is preliminary data.</text>
</comment>
<dbReference type="SUPFAM" id="SSF52402">
    <property type="entry name" value="Adenine nucleotide alpha hydrolases-like"/>
    <property type="match status" value="1"/>
</dbReference>
<dbReference type="EMBL" id="BMHA01000001">
    <property type="protein sequence ID" value="GGI02885.1"/>
    <property type="molecule type" value="Genomic_DNA"/>
</dbReference>
<evidence type="ECO:0000256" key="6">
    <source>
        <dbReference type="ARBA" id="ARBA00022989"/>
    </source>
</evidence>
<dbReference type="AlphaFoldDB" id="A0A8J3A5F9"/>
<organism evidence="12 13">
    <name type="scientific">Egicoccus halophilus</name>
    <dbReference type="NCBI Taxonomy" id="1670830"/>
    <lineage>
        <taxon>Bacteria</taxon>
        <taxon>Bacillati</taxon>
        <taxon>Actinomycetota</taxon>
        <taxon>Nitriliruptoria</taxon>
        <taxon>Egicoccales</taxon>
        <taxon>Egicoccaceae</taxon>
        <taxon>Egicoccus</taxon>
    </lineage>
</organism>
<dbReference type="Pfam" id="PF00582">
    <property type="entry name" value="Usp"/>
    <property type="match status" value="1"/>
</dbReference>
<evidence type="ECO:0000313" key="12">
    <source>
        <dbReference type="EMBL" id="GGI02885.1"/>
    </source>
</evidence>
<protein>
    <submittedName>
        <fullName evidence="12">Sodium:proton antiporter</fullName>
    </submittedName>
</protein>
<comment type="subcellular location">
    <subcellularLocation>
        <location evidence="1">Membrane</location>
        <topology evidence="1">Multi-pass membrane protein</topology>
    </subcellularLocation>
</comment>
<keyword evidence="7" id="KW-0406">Ion transport</keyword>
<dbReference type="GO" id="GO:1902600">
    <property type="term" value="P:proton transmembrane transport"/>
    <property type="evidence" value="ECO:0007669"/>
    <property type="project" value="InterPro"/>
</dbReference>
<proteinExistence type="inferred from homology"/>
<dbReference type="Proteomes" id="UP000650511">
    <property type="component" value="Unassembled WGS sequence"/>
</dbReference>
<evidence type="ECO:0000256" key="1">
    <source>
        <dbReference type="ARBA" id="ARBA00004141"/>
    </source>
</evidence>
<dbReference type="Gene3D" id="1.20.1530.20">
    <property type="match status" value="1"/>
</dbReference>
<dbReference type="InterPro" id="IPR006153">
    <property type="entry name" value="Cation/H_exchanger_TM"/>
</dbReference>
<feature type="transmembrane region" description="Helical" evidence="9">
    <location>
        <begin position="223"/>
        <end position="249"/>
    </location>
</feature>
<keyword evidence="5 9" id="KW-0812">Transmembrane</keyword>
<feature type="domain" description="Cation/H+ exchanger transmembrane" evidence="11">
    <location>
        <begin position="20"/>
        <end position="380"/>
    </location>
</feature>
<feature type="transmembrane region" description="Helical" evidence="9">
    <location>
        <begin position="181"/>
        <end position="202"/>
    </location>
</feature>
<dbReference type="GO" id="GO:0016020">
    <property type="term" value="C:membrane"/>
    <property type="evidence" value="ECO:0007669"/>
    <property type="project" value="UniProtKB-SubCell"/>
</dbReference>
<accession>A0A8J3A5F9</accession>
<name>A0A8J3A5F9_9ACTN</name>
<dbReference type="PANTHER" id="PTHR43562:SF4">
    <property type="entry name" value="NA(+)_H(+) ANTIPORTER NHAS5"/>
    <property type="match status" value="1"/>
</dbReference>
<keyword evidence="8 9" id="KW-0472">Membrane</keyword>
<dbReference type="GO" id="GO:0015297">
    <property type="term" value="F:antiporter activity"/>
    <property type="evidence" value="ECO:0007669"/>
    <property type="project" value="UniProtKB-KW"/>
</dbReference>